<dbReference type="SUPFAM" id="SSF103473">
    <property type="entry name" value="MFS general substrate transporter"/>
    <property type="match status" value="1"/>
</dbReference>
<keyword evidence="5 7" id="KW-1133">Transmembrane helix</keyword>
<dbReference type="Gene3D" id="1.20.1250.20">
    <property type="entry name" value="MFS general substrate transporter like domains"/>
    <property type="match status" value="1"/>
</dbReference>
<dbReference type="Proteomes" id="UP001058271">
    <property type="component" value="Chromosome"/>
</dbReference>
<keyword evidence="2" id="KW-0813">Transport</keyword>
<feature type="transmembrane region" description="Helical" evidence="7">
    <location>
        <begin position="283"/>
        <end position="302"/>
    </location>
</feature>
<evidence type="ECO:0000256" key="6">
    <source>
        <dbReference type="ARBA" id="ARBA00023136"/>
    </source>
</evidence>
<dbReference type="EMBL" id="CP073721">
    <property type="protein sequence ID" value="UWZ39059.1"/>
    <property type="molecule type" value="Genomic_DNA"/>
</dbReference>
<keyword evidence="9" id="KW-1185">Reference proteome</keyword>
<proteinExistence type="predicted"/>
<reference evidence="8" key="1">
    <citation type="submission" date="2021-04" db="EMBL/GenBank/DDBJ databases">
        <title>Biosynthetic gene clusters of Dactylosporangioum roseum.</title>
        <authorList>
            <person name="Hartkoorn R.C."/>
            <person name="Beaudoing E."/>
            <person name="Hot D."/>
            <person name="Moureu S."/>
        </authorList>
    </citation>
    <scope>NUCLEOTIDE SEQUENCE</scope>
    <source>
        <strain evidence="8">NRRL B-16295</strain>
    </source>
</reference>
<evidence type="ECO:0000313" key="8">
    <source>
        <dbReference type="EMBL" id="UWZ39059.1"/>
    </source>
</evidence>
<accession>A0ABY5ZFI8</accession>
<sequence length="410" mass="42221">MFRALRHPPFRTLWALVILGQLGYWFSSIVFQWEVANRTGNDPLALGVLYFCGLAPFLLFSLPAGMVADSRDRRTLIILVQVAASLLAVTATLLAALAAMTVPALMVLSFLAGCVATVLSPASHALIAKVVPAEDMVSAVPLQSAGVNLARITGPALVGPVLMVGGPVSAFGAYAALSIGAAALAGRLAASVGPAASVPVETVRQRLTAGISHVRQRRPMLPALAVVSATSLFGSSYVAQLPLIGARVSADSDTAFLILVTLGGIGSLLGVLSVAWRGRRLGVASAASQLAALGVIVGLIGVTRSFPLIVVLMVLGGALSFSIMTSINSILQHVVDDAQRGRVLSLYFVCWGGLLPLGGLGLGGLVRMLDVGWAFACAGCLAVLAGLGIALRTRRSASHPAGDRRARQAR</sequence>
<organism evidence="8 9">
    <name type="scientific">Dactylosporangium roseum</name>
    <dbReference type="NCBI Taxonomy" id="47989"/>
    <lineage>
        <taxon>Bacteria</taxon>
        <taxon>Bacillati</taxon>
        <taxon>Actinomycetota</taxon>
        <taxon>Actinomycetes</taxon>
        <taxon>Micromonosporales</taxon>
        <taxon>Micromonosporaceae</taxon>
        <taxon>Dactylosporangium</taxon>
    </lineage>
</organism>
<feature type="transmembrane region" description="Helical" evidence="7">
    <location>
        <begin position="343"/>
        <end position="365"/>
    </location>
</feature>
<feature type="transmembrane region" description="Helical" evidence="7">
    <location>
        <begin position="45"/>
        <end position="64"/>
    </location>
</feature>
<feature type="transmembrane region" description="Helical" evidence="7">
    <location>
        <begin position="371"/>
        <end position="391"/>
    </location>
</feature>
<name>A0ABY5ZFI8_9ACTN</name>
<evidence type="ECO:0000313" key="9">
    <source>
        <dbReference type="Proteomes" id="UP001058271"/>
    </source>
</evidence>
<dbReference type="PANTHER" id="PTHR23513:SF11">
    <property type="entry name" value="STAPHYLOFERRIN A TRANSPORTER"/>
    <property type="match status" value="1"/>
</dbReference>
<keyword evidence="6 7" id="KW-0472">Membrane</keyword>
<keyword evidence="3" id="KW-1003">Cell membrane</keyword>
<dbReference type="RefSeq" id="WP_260728458.1">
    <property type="nucleotide sequence ID" value="NZ_BAAABS010000008.1"/>
</dbReference>
<evidence type="ECO:0000256" key="3">
    <source>
        <dbReference type="ARBA" id="ARBA00022475"/>
    </source>
</evidence>
<dbReference type="PANTHER" id="PTHR23513">
    <property type="entry name" value="INTEGRAL MEMBRANE EFFLUX PROTEIN-RELATED"/>
    <property type="match status" value="1"/>
</dbReference>
<comment type="subcellular location">
    <subcellularLocation>
        <location evidence="1">Cell membrane</location>
        <topology evidence="1">Multi-pass membrane protein</topology>
    </subcellularLocation>
</comment>
<protein>
    <submittedName>
        <fullName evidence="8">MFS transporter</fullName>
    </submittedName>
</protein>
<gene>
    <name evidence="8" type="ORF">Drose_13035</name>
</gene>
<evidence type="ECO:0000256" key="2">
    <source>
        <dbReference type="ARBA" id="ARBA00022448"/>
    </source>
</evidence>
<dbReference type="InterPro" id="IPR036259">
    <property type="entry name" value="MFS_trans_sf"/>
</dbReference>
<feature type="transmembrane region" description="Helical" evidence="7">
    <location>
        <begin position="76"/>
        <end position="99"/>
    </location>
</feature>
<evidence type="ECO:0000256" key="4">
    <source>
        <dbReference type="ARBA" id="ARBA00022692"/>
    </source>
</evidence>
<feature type="transmembrane region" description="Helical" evidence="7">
    <location>
        <begin position="105"/>
        <end position="127"/>
    </location>
</feature>
<dbReference type="CDD" id="cd06173">
    <property type="entry name" value="MFS_MefA_like"/>
    <property type="match status" value="1"/>
</dbReference>
<dbReference type="InterPro" id="IPR010290">
    <property type="entry name" value="TM_effector"/>
</dbReference>
<evidence type="ECO:0000256" key="7">
    <source>
        <dbReference type="SAM" id="Phobius"/>
    </source>
</evidence>
<dbReference type="Pfam" id="PF05977">
    <property type="entry name" value="MFS_3"/>
    <property type="match status" value="1"/>
</dbReference>
<keyword evidence="4 7" id="KW-0812">Transmembrane</keyword>
<feature type="transmembrane region" description="Helical" evidence="7">
    <location>
        <begin position="308"/>
        <end position="331"/>
    </location>
</feature>
<feature type="transmembrane region" description="Helical" evidence="7">
    <location>
        <begin position="12"/>
        <end position="33"/>
    </location>
</feature>
<evidence type="ECO:0000256" key="5">
    <source>
        <dbReference type="ARBA" id="ARBA00022989"/>
    </source>
</evidence>
<evidence type="ECO:0000256" key="1">
    <source>
        <dbReference type="ARBA" id="ARBA00004651"/>
    </source>
</evidence>
<feature type="transmembrane region" description="Helical" evidence="7">
    <location>
        <begin position="221"/>
        <end position="243"/>
    </location>
</feature>
<feature type="transmembrane region" description="Helical" evidence="7">
    <location>
        <begin position="255"/>
        <end position="276"/>
    </location>
</feature>